<evidence type="ECO:0000256" key="3">
    <source>
        <dbReference type="ARBA" id="ARBA00022801"/>
    </source>
</evidence>
<keyword evidence="4" id="KW-0325">Glycoprotein</keyword>
<dbReference type="AlphaFoldDB" id="A0A6F9DKH4"/>
<evidence type="ECO:0000256" key="4">
    <source>
        <dbReference type="ARBA" id="ARBA00023180"/>
    </source>
</evidence>
<accession>A0A6F9DKH4</accession>
<evidence type="ECO:0000256" key="1">
    <source>
        <dbReference type="ARBA" id="ARBA00010838"/>
    </source>
</evidence>
<name>A0A6F9DKH4_9ASCI</name>
<dbReference type="Gene3D" id="3.20.20.80">
    <property type="entry name" value="Glycosidases"/>
    <property type="match status" value="1"/>
</dbReference>
<protein>
    <submittedName>
        <fullName evidence="7">Lactase-phlorizin hydrolase-like</fullName>
    </submittedName>
</protein>
<dbReference type="EMBL" id="LR787543">
    <property type="protein sequence ID" value="CAB3263405.1"/>
    <property type="molecule type" value="mRNA"/>
</dbReference>
<comment type="subunit">
    <text evidence="2">Homodimer.</text>
</comment>
<dbReference type="FunFam" id="3.20.20.80:FF:000013">
    <property type="entry name" value="lactase-phlorizin hydrolase"/>
    <property type="match status" value="1"/>
</dbReference>
<reference evidence="7" key="1">
    <citation type="submission" date="2020-04" db="EMBL/GenBank/DDBJ databases">
        <authorList>
            <person name="Neveu A P."/>
        </authorList>
    </citation>
    <scope>NUCLEOTIDE SEQUENCE</scope>
    <source>
        <tissue evidence="7">Whole embryo</tissue>
    </source>
</reference>
<keyword evidence="5" id="KW-0326">Glycosidase</keyword>
<evidence type="ECO:0000256" key="5">
    <source>
        <dbReference type="ARBA" id="ARBA00023295"/>
    </source>
</evidence>
<dbReference type="GO" id="GO:0004553">
    <property type="term" value="F:hydrolase activity, hydrolyzing O-glycosyl compounds"/>
    <property type="evidence" value="ECO:0007669"/>
    <property type="project" value="InterPro"/>
</dbReference>
<dbReference type="InterPro" id="IPR001360">
    <property type="entry name" value="Glyco_hydro_1"/>
</dbReference>
<organism evidence="7">
    <name type="scientific">Phallusia mammillata</name>
    <dbReference type="NCBI Taxonomy" id="59560"/>
    <lineage>
        <taxon>Eukaryota</taxon>
        <taxon>Metazoa</taxon>
        <taxon>Chordata</taxon>
        <taxon>Tunicata</taxon>
        <taxon>Ascidiacea</taxon>
        <taxon>Phlebobranchia</taxon>
        <taxon>Ascidiidae</taxon>
        <taxon>Phallusia</taxon>
    </lineage>
</organism>
<dbReference type="GO" id="GO:0005975">
    <property type="term" value="P:carbohydrate metabolic process"/>
    <property type="evidence" value="ECO:0007669"/>
    <property type="project" value="InterPro"/>
</dbReference>
<keyword evidence="3 7" id="KW-0378">Hydrolase</keyword>
<evidence type="ECO:0000256" key="6">
    <source>
        <dbReference type="RuleBase" id="RU003690"/>
    </source>
</evidence>
<proteinExistence type="evidence at transcript level"/>
<dbReference type="PRINTS" id="PR00131">
    <property type="entry name" value="GLHYDRLASE1"/>
</dbReference>
<dbReference type="PANTHER" id="PTHR10353">
    <property type="entry name" value="GLYCOSYL HYDROLASE"/>
    <property type="match status" value="1"/>
</dbReference>
<comment type="similarity">
    <text evidence="1 6">Belongs to the glycosyl hydrolase 1 family.</text>
</comment>
<dbReference type="PROSITE" id="PS00653">
    <property type="entry name" value="GLYCOSYL_HYDROL_F1_2"/>
    <property type="match status" value="1"/>
</dbReference>
<evidence type="ECO:0000256" key="2">
    <source>
        <dbReference type="ARBA" id="ARBA00011738"/>
    </source>
</evidence>
<evidence type="ECO:0000313" key="7">
    <source>
        <dbReference type="EMBL" id="CAB3263405.1"/>
    </source>
</evidence>
<dbReference type="InterPro" id="IPR017853">
    <property type="entry name" value="GH"/>
</dbReference>
<dbReference type="InterPro" id="IPR033132">
    <property type="entry name" value="GH_1_N_CS"/>
</dbReference>
<dbReference type="PANTHER" id="PTHR10353:SF36">
    <property type="entry name" value="LP05116P"/>
    <property type="match status" value="1"/>
</dbReference>
<dbReference type="SUPFAM" id="SSF51445">
    <property type="entry name" value="(Trans)glycosidases"/>
    <property type="match status" value="1"/>
</dbReference>
<dbReference type="Pfam" id="PF00232">
    <property type="entry name" value="Glyco_hydro_1"/>
    <property type="match status" value="1"/>
</dbReference>
<gene>
    <name evidence="7" type="primary">Lctl</name>
</gene>
<sequence length="502" mass="57624">MDEKEAISGHFRDDFLWGTATASYQIEGGWNEDGKSQSVWDKHAHTEGKIDDQTNGDIACDSYHKYKDDVQIMKNLKVNSYRLSLSWSRLLPTGDSSAPNAAGVAYYNKLIDNLLENNIKPCVTLYHWDLPQCLHENGGWQSDDIVEKFKEYANFCFNAFGDRVKLWITINEPHVNATLGYGLGHHAPGIMGRKYAVCFRRLDYLKNIYIPDPMNACYMVSRTMLLAHAAAWHEYDTNYRSKQNGMVSISLNSDWAEPKDASNPKDAAAAIEYLQCSLGWFANPIFGSGDFPVYMREHIAQKSKEEGLSKSRLPEFSEEEIKYIKGTYDFFGLNHYTTRLCEQLNEHNEMHKFHPDLDVILLPDPTWDRAGSLWLYIVPWGLRRLLKYISKTYGNPKIIITENGCSTKHDPNATSGLAVLEDTQRCNYLKSYINEALKAVVQDGVDLRGYFAWSLLDNFEWKAGYTERFGIHYVDFKDPERKRTPRKSAAVFREIIVENGFK</sequence>